<sequence>MMLHIANLRVYLFIIKTFCSLAITGEVVGAYEVPPAIVEPLRPVGFRVSIPDHPGITLFAFHGNFNEDFENGHEAGEVAVDVLRKKNGFWTYTNRSKKLKEGDIIYYWLYVIKDGLGYERLFQSYLVDGFIDEGPGTPSKPTTTTTTTTRRPTTKPTIRPTQAPPPVQPVTDDIDIRNPGPGECKETVTTVNGEKACSGYLIFDSDFSRLEKNWTREVHFNRDESEFVVFDNSPTNSYVESDQLTIKPTLLDDYYEQNFTERGQLDLTNRCTSHEETLCKKERIGFTILPPVMSARLNTKDKFSFKYGIVEIRAKLPRGNWVVPEIWLMPKAHKPYGASNSGKIVLAKSIGNTLLEYQGIPIGNNLLSAGLEVNKNTKIYKKITNSGLWSESFHTFKLEWTPSGMIFYVDGEDYGKWDGEKEPLIKGYGRVSPFDQEFYLLLGIHVGGYHDVPNDAVSGGRKKPWSNTDPKRIIYFFEDLKNWHATWNDQTKLKVDYIRVYAL</sequence>
<dbReference type="PANTHER" id="PTHR10963">
    <property type="entry name" value="GLYCOSYL HYDROLASE-RELATED"/>
    <property type="match status" value="1"/>
</dbReference>
<evidence type="ECO:0000259" key="7">
    <source>
        <dbReference type="PROSITE" id="PS51969"/>
    </source>
</evidence>
<keyword evidence="3" id="KW-0391">Immunity</keyword>
<dbReference type="Pfam" id="PF15886">
    <property type="entry name" value="CBM39"/>
    <property type="match status" value="1"/>
</dbReference>
<proteinExistence type="evidence at transcript level"/>
<feature type="chain" id="PRO_5012764209" evidence="5">
    <location>
        <begin position="31"/>
        <end position="503"/>
    </location>
</feature>
<keyword evidence="5" id="KW-0732">Signal</keyword>
<evidence type="ECO:0000256" key="5">
    <source>
        <dbReference type="SAM" id="SignalP"/>
    </source>
</evidence>
<evidence type="ECO:0000256" key="2">
    <source>
        <dbReference type="ARBA" id="ARBA00022588"/>
    </source>
</evidence>
<gene>
    <name evidence="8" type="primary">GRP2</name>
</gene>
<dbReference type="GO" id="GO:0004553">
    <property type="term" value="F:hydrolase activity, hydrolyzing O-glycosyl compounds"/>
    <property type="evidence" value="ECO:0007669"/>
    <property type="project" value="InterPro"/>
</dbReference>
<dbReference type="Gene3D" id="2.60.120.200">
    <property type="match status" value="1"/>
</dbReference>
<evidence type="ECO:0000313" key="8">
    <source>
        <dbReference type="EMBL" id="AMQ10339.1"/>
    </source>
</evidence>
<dbReference type="PROSITE" id="PS51969">
    <property type="entry name" value="CBM39"/>
    <property type="match status" value="1"/>
</dbReference>
<dbReference type="PROSITE" id="PS51762">
    <property type="entry name" value="GH16_2"/>
    <property type="match status" value="1"/>
</dbReference>
<evidence type="ECO:0000259" key="6">
    <source>
        <dbReference type="PROSITE" id="PS51762"/>
    </source>
</evidence>
<dbReference type="Gene3D" id="2.60.40.2140">
    <property type="entry name" value="Beta-1,3-glucan-recognition protein, N-terminal domain"/>
    <property type="match status" value="1"/>
</dbReference>
<feature type="domain" description="GH16" evidence="6">
    <location>
        <begin position="158"/>
        <end position="503"/>
    </location>
</feature>
<feature type="domain" description="CBM39" evidence="7">
    <location>
        <begin position="31"/>
        <end position="132"/>
    </location>
</feature>
<accession>A0A286JZ73</accession>
<name>A0A286JZ73_LAOST</name>
<evidence type="ECO:0000256" key="1">
    <source>
        <dbReference type="ARBA" id="ARBA00008781"/>
    </source>
</evidence>
<dbReference type="GO" id="GO:0045087">
    <property type="term" value="P:innate immune response"/>
    <property type="evidence" value="ECO:0007669"/>
    <property type="project" value="UniProtKB-KW"/>
</dbReference>
<dbReference type="InterPro" id="IPR050546">
    <property type="entry name" value="Glycosyl_Hydrlase_16"/>
</dbReference>
<evidence type="ECO:0000256" key="3">
    <source>
        <dbReference type="ARBA" id="ARBA00022859"/>
    </source>
</evidence>
<protein>
    <submittedName>
        <fullName evidence="8">Beta-glucan recognition protein</fullName>
    </submittedName>
</protein>
<dbReference type="GO" id="GO:0005975">
    <property type="term" value="P:carbohydrate metabolic process"/>
    <property type="evidence" value="ECO:0007669"/>
    <property type="project" value="InterPro"/>
</dbReference>
<dbReference type="SUPFAM" id="SSF49899">
    <property type="entry name" value="Concanavalin A-like lectins/glucanases"/>
    <property type="match status" value="1"/>
</dbReference>
<dbReference type="InterPro" id="IPR013320">
    <property type="entry name" value="ConA-like_dom_sf"/>
</dbReference>
<dbReference type="PANTHER" id="PTHR10963:SF60">
    <property type="entry name" value="GRAM-NEGATIVE BACTERIA-BINDING PROTEIN 1-RELATED"/>
    <property type="match status" value="1"/>
</dbReference>
<feature type="region of interest" description="Disordered" evidence="4">
    <location>
        <begin position="134"/>
        <end position="174"/>
    </location>
</feature>
<dbReference type="InterPro" id="IPR043030">
    <property type="entry name" value="BGBP_N_sf"/>
</dbReference>
<organism evidence="8">
    <name type="scientific">Laodelphax striatellus</name>
    <name type="common">Small brown planthopper</name>
    <name type="synonym">Delphax striatella</name>
    <dbReference type="NCBI Taxonomy" id="195883"/>
    <lineage>
        <taxon>Eukaryota</taxon>
        <taxon>Metazoa</taxon>
        <taxon>Ecdysozoa</taxon>
        <taxon>Arthropoda</taxon>
        <taxon>Hexapoda</taxon>
        <taxon>Insecta</taxon>
        <taxon>Pterygota</taxon>
        <taxon>Neoptera</taxon>
        <taxon>Paraneoptera</taxon>
        <taxon>Hemiptera</taxon>
        <taxon>Auchenorrhyncha</taxon>
        <taxon>Fulgoroidea</taxon>
        <taxon>Delphacidae</taxon>
        <taxon>Criomorphinae</taxon>
        <taxon>Laodelphax</taxon>
    </lineage>
</organism>
<dbReference type="GO" id="GO:0030246">
    <property type="term" value="F:carbohydrate binding"/>
    <property type="evidence" value="ECO:0007669"/>
    <property type="project" value="InterPro"/>
</dbReference>
<feature type="signal peptide" evidence="5">
    <location>
        <begin position="1"/>
        <end position="30"/>
    </location>
</feature>
<evidence type="ECO:0000256" key="4">
    <source>
        <dbReference type="SAM" id="MobiDB-lite"/>
    </source>
</evidence>
<keyword evidence="2" id="KW-0399">Innate immunity</keyword>
<dbReference type="Pfam" id="PF00722">
    <property type="entry name" value="Glyco_hydro_16"/>
    <property type="match status" value="1"/>
</dbReference>
<dbReference type="InterPro" id="IPR000757">
    <property type="entry name" value="Beta-glucanase-like"/>
</dbReference>
<comment type="similarity">
    <text evidence="1">Belongs to the insect beta-1,3-glucan binding protein family.</text>
</comment>
<reference evidence="8" key="1">
    <citation type="submission" date="2016-03" db="EMBL/GenBank/DDBJ databases">
        <authorList>
            <person name="Ploux O."/>
        </authorList>
    </citation>
    <scope>NUCLEOTIDE SEQUENCE</scope>
</reference>
<dbReference type="InterPro" id="IPR031756">
    <property type="entry name" value="BGBP_N"/>
</dbReference>
<dbReference type="EMBL" id="KU866521">
    <property type="protein sequence ID" value="AMQ10339.1"/>
    <property type="molecule type" value="mRNA"/>
</dbReference>
<dbReference type="AlphaFoldDB" id="A0A286JZ73"/>
<feature type="compositionally biased region" description="Low complexity" evidence="4">
    <location>
        <begin position="137"/>
        <end position="161"/>
    </location>
</feature>